<evidence type="ECO:0008006" key="4">
    <source>
        <dbReference type="Google" id="ProtNLM"/>
    </source>
</evidence>
<protein>
    <recommendedName>
        <fullName evidence="4">Secreted protein</fullName>
    </recommendedName>
</protein>
<dbReference type="AlphaFoldDB" id="A0A1W2DLS6"/>
<dbReference type="PROSITE" id="PS51318">
    <property type="entry name" value="TAT"/>
    <property type="match status" value="1"/>
</dbReference>
<dbReference type="EMBL" id="FWXV01000002">
    <property type="protein sequence ID" value="SMC98460.1"/>
    <property type="molecule type" value="Genomic_DNA"/>
</dbReference>
<evidence type="ECO:0000313" key="2">
    <source>
        <dbReference type="EMBL" id="SMC98460.1"/>
    </source>
</evidence>
<sequence>MRVHRRLLATMAVAAGVVAVALAAPVMAEAPEETPPNTVEDTSYPGAAQILAERGIKVIAGDGNIVLTDCGPPGLIEVRSTEKGRICFKAQPAYWGGRYPTTAFITVEIPSVYTIKGDEKDVEATLTVNNQSKVYPIEKNAWTPVGEGAGPGNPPETLLEIRAEAP</sequence>
<dbReference type="OrthoDB" id="3373619at2"/>
<gene>
    <name evidence="2" type="ORF">SAMN05661093_03538</name>
</gene>
<evidence type="ECO:0000256" key="1">
    <source>
        <dbReference type="SAM" id="SignalP"/>
    </source>
</evidence>
<proteinExistence type="predicted"/>
<organism evidence="2 3">
    <name type="scientific">Kibdelosporangium aridum</name>
    <dbReference type="NCBI Taxonomy" id="2030"/>
    <lineage>
        <taxon>Bacteria</taxon>
        <taxon>Bacillati</taxon>
        <taxon>Actinomycetota</taxon>
        <taxon>Actinomycetes</taxon>
        <taxon>Pseudonocardiales</taxon>
        <taxon>Pseudonocardiaceae</taxon>
        <taxon>Kibdelosporangium</taxon>
    </lineage>
</organism>
<dbReference type="InterPro" id="IPR006311">
    <property type="entry name" value="TAT_signal"/>
</dbReference>
<evidence type="ECO:0000313" key="3">
    <source>
        <dbReference type="Proteomes" id="UP000192674"/>
    </source>
</evidence>
<feature type="signal peptide" evidence="1">
    <location>
        <begin position="1"/>
        <end position="23"/>
    </location>
</feature>
<keyword evidence="1" id="KW-0732">Signal</keyword>
<reference evidence="2 3" key="1">
    <citation type="submission" date="2017-04" db="EMBL/GenBank/DDBJ databases">
        <authorList>
            <person name="Afonso C.L."/>
            <person name="Miller P.J."/>
            <person name="Scott M.A."/>
            <person name="Spackman E."/>
            <person name="Goraichik I."/>
            <person name="Dimitrov K.M."/>
            <person name="Suarez D.L."/>
            <person name="Swayne D.E."/>
        </authorList>
    </citation>
    <scope>NUCLEOTIDE SEQUENCE [LARGE SCALE GENOMIC DNA]</scope>
    <source>
        <strain evidence="2 3">DSM 43828</strain>
    </source>
</reference>
<accession>A0A1W2DLS6</accession>
<feature type="chain" id="PRO_5038420727" description="Secreted protein" evidence="1">
    <location>
        <begin position="24"/>
        <end position="166"/>
    </location>
</feature>
<name>A0A1W2DLS6_KIBAR</name>
<dbReference type="RefSeq" id="WP_143446370.1">
    <property type="nucleotide sequence ID" value="NZ_FWXV01000002.1"/>
</dbReference>
<dbReference type="Proteomes" id="UP000192674">
    <property type="component" value="Unassembled WGS sequence"/>
</dbReference>
<keyword evidence="3" id="KW-1185">Reference proteome</keyword>